<accession>A0A8H7BVW1</accession>
<dbReference type="OrthoDB" id="10248252at2759"/>
<dbReference type="SUPFAM" id="SSF50978">
    <property type="entry name" value="WD40 repeat-like"/>
    <property type="match status" value="1"/>
</dbReference>
<organism evidence="5 6">
    <name type="scientific">Apophysomyces ossiformis</name>
    <dbReference type="NCBI Taxonomy" id="679940"/>
    <lineage>
        <taxon>Eukaryota</taxon>
        <taxon>Fungi</taxon>
        <taxon>Fungi incertae sedis</taxon>
        <taxon>Mucoromycota</taxon>
        <taxon>Mucoromycotina</taxon>
        <taxon>Mucoromycetes</taxon>
        <taxon>Mucorales</taxon>
        <taxon>Mucorineae</taxon>
        <taxon>Mucoraceae</taxon>
        <taxon>Apophysomyces</taxon>
    </lineage>
</organism>
<dbReference type="CDD" id="cd00167">
    <property type="entry name" value="SANT"/>
    <property type="match status" value="1"/>
</dbReference>
<dbReference type="Pfam" id="PF00400">
    <property type="entry name" value="WD40"/>
    <property type="match status" value="3"/>
</dbReference>
<feature type="repeat" description="WD" evidence="3">
    <location>
        <begin position="691"/>
        <end position="727"/>
    </location>
</feature>
<feature type="region of interest" description="Disordered" evidence="4">
    <location>
        <begin position="224"/>
        <end position="262"/>
    </location>
</feature>
<evidence type="ECO:0000256" key="2">
    <source>
        <dbReference type="ARBA" id="ARBA00022737"/>
    </source>
</evidence>
<feature type="compositionally biased region" description="Polar residues" evidence="4">
    <location>
        <begin position="305"/>
        <end position="316"/>
    </location>
</feature>
<evidence type="ECO:0000313" key="6">
    <source>
        <dbReference type="Proteomes" id="UP000605846"/>
    </source>
</evidence>
<dbReference type="InterPro" id="IPR001005">
    <property type="entry name" value="SANT/Myb"/>
</dbReference>
<keyword evidence="6" id="KW-1185">Reference proteome</keyword>
<dbReference type="PANTHER" id="PTHR19848:SF8">
    <property type="entry name" value="F-BOX AND WD REPEAT DOMAIN CONTAINING 7"/>
    <property type="match status" value="1"/>
</dbReference>
<dbReference type="Proteomes" id="UP000605846">
    <property type="component" value="Unassembled WGS sequence"/>
</dbReference>
<evidence type="ECO:0000313" key="5">
    <source>
        <dbReference type="EMBL" id="KAF7728459.1"/>
    </source>
</evidence>
<reference evidence="5" key="1">
    <citation type="submission" date="2020-01" db="EMBL/GenBank/DDBJ databases">
        <title>Genome Sequencing of Three Apophysomyces-Like Fungal Strains Confirms a Novel Fungal Genus in the Mucoromycota with divergent Burkholderia-like Endosymbiotic Bacteria.</title>
        <authorList>
            <person name="Stajich J.E."/>
            <person name="Macias A.M."/>
            <person name="Carter-House D."/>
            <person name="Lovett B."/>
            <person name="Kasson L.R."/>
            <person name="Berry K."/>
            <person name="Grigoriev I."/>
            <person name="Chang Y."/>
            <person name="Spatafora J."/>
            <person name="Kasson M.T."/>
        </authorList>
    </citation>
    <scope>NUCLEOTIDE SEQUENCE</scope>
    <source>
        <strain evidence="5">NRRL A-21654</strain>
    </source>
</reference>
<keyword evidence="2" id="KW-0677">Repeat</keyword>
<dbReference type="Gene3D" id="2.130.10.10">
    <property type="entry name" value="YVTN repeat-like/Quinoprotein amine dehydrogenase"/>
    <property type="match status" value="1"/>
</dbReference>
<comment type="caution">
    <text evidence="5">The sequence shown here is derived from an EMBL/GenBank/DDBJ whole genome shotgun (WGS) entry which is preliminary data.</text>
</comment>
<proteinExistence type="predicted"/>
<evidence type="ECO:0000256" key="1">
    <source>
        <dbReference type="ARBA" id="ARBA00022574"/>
    </source>
</evidence>
<protein>
    <submittedName>
        <fullName evidence="5">Uncharacterized protein</fullName>
    </submittedName>
</protein>
<evidence type="ECO:0000256" key="3">
    <source>
        <dbReference type="PROSITE-ProRule" id="PRU00221"/>
    </source>
</evidence>
<dbReference type="InterPro" id="IPR001680">
    <property type="entry name" value="WD40_rpt"/>
</dbReference>
<feature type="region of interest" description="Disordered" evidence="4">
    <location>
        <begin position="297"/>
        <end position="316"/>
    </location>
</feature>
<evidence type="ECO:0000256" key="4">
    <source>
        <dbReference type="SAM" id="MobiDB-lite"/>
    </source>
</evidence>
<dbReference type="EMBL" id="JABAYA010000036">
    <property type="protein sequence ID" value="KAF7728459.1"/>
    <property type="molecule type" value="Genomic_DNA"/>
</dbReference>
<dbReference type="PROSITE" id="PS50082">
    <property type="entry name" value="WD_REPEATS_2"/>
    <property type="match status" value="1"/>
</dbReference>
<sequence>MAPLRWQEYQPTAFDRASQQQRIANSIWFASKFPRQKQQKPSTSKSVIVISSDEEDDMDDVRRERDVVMLDKNNDSQGTKPFNIGNHFQNPINLEEDTSQVKVTLSMDDEIMEVDILGLDTLLDSDDVIEIEHPQAQASIPNNNNAMDVISSPLLTASTLSDNEVMADVKHPELLPNGDIRGATEHEAIAESSGRISNSKGSLEKVEIKGKPEHLVVANGRTEGEELRSEIHTTTHTDEERKLSSEKMDTASVASATDSMDEKEMYDCQSVHEEYLSLSSSSNDTYMSAMSKSMTVKSHNENSEIKSTNESSTYNISTENRPVKTEFSPGPDWSYVKTLDRKEEEQWAACFDRKMPTKVKTNIPVERNLMEFLTTLEVYIRSVTGPLNTYENQDENSLTSQSSRHTLPRTTPKRLRSMHTQTQQDNPSPSILEPRRPYFPALAWQHSTWEDWAQFEVGDLIHYPFEPWEISIIDQQLERLQSRSKRRRSGIEDTLANIPNYNWEAIALELPGRVPNDCQRFWIDREKGYVLSHQRPVMISRRKRTRTDLSVHRLVSSMRLDGKRRVTSLKSALWGNLNREATFDEGSGDAIALGVVKNKENKLSVIAGSVCEDQLAYNRQGNLRLWQYESNRITQLRGHRISSRLPDGTQDLWCTVSDVQSSPDQSLFYSSGHDNLCRVWCSTTGRMLSTLSFHEKFVHKIAVKPDFSSHILASCSGDGTAVVWKLSPSGNGGSGNLCELEDKDGKCYKNVSFECGQFGHGLSENRLFVGISNADDHEQVGLIQAFDIETAMPVQQFTSMKGAVSDVVVSSSGRLLVSGNHSPLETGTGDKLLHINDTRQTSSVIMARTGHSDVNVVGISPCEKYVASGSDTNETAVFDIRRPKEALYRLLHKGEVVGLVSER</sequence>
<name>A0A8H7BVW1_9FUNG</name>
<dbReference type="PANTHER" id="PTHR19848">
    <property type="entry name" value="WD40 REPEAT PROTEIN"/>
    <property type="match status" value="1"/>
</dbReference>
<dbReference type="InterPro" id="IPR036322">
    <property type="entry name" value="WD40_repeat_dom_sf"/>
</dbReference>
<feature type="compositionally biased region" description="Polar residues" evidence="4">
    <location>
        <begin position="387"/>
        <end position="409"/>
    </location>
</feature>
<gene>
    <name evidence="5" type="ORF">EC973_006012</name>
</gene>
<keyword evidence="1 3" id="KW-0853">WD repeat</keyword>
<feature type="compositionally biased region" description="Basic and acidic residues" evidence="4">
    <location>
        <begin position="224"/>
        <end position="249"/>
    </location>
</feature>
<dbReference type="AlphaFoldDB" id="A0A8H7BVW1"/>
<feature type="region of interest" description="Disordered" evidence="4">
    <location>
        <begin position="387"/>
        <end position="433"/>
    </location>
</feature>
<feature type="compositionally biased region" description="Polar residues" evidence="4">
    <location>
        <begin position="418"/>
        <end position="429"/>
    </location>
</feature>
<dbReference type="InterPro" id="IPR015943">
    <property type="entry name" value="WD40/YVTN_repeat-like_dom_sf"/>
</dbReference>
<dbReference type="SMART" id="SM00320">
    <property type="entry name" value="WD40"/>
    <property type="match status" value="4"/>
</dbReference>